<gene>
    <name evidence="1" type="ORF">JCM21738_1841</name>
</gene>
<reference evidence="1 2" key="1">
    <citation type="submission" date="2013-12" db="EMBL/GenBank/DDBJ databases">
        <title>NBRP : Genome information of microbial organism related human and environment.</title>
        <authorList>
            <person name="Hattori M."/>
            <person name="Oshima K."/>
            <person name="Inaba H."/>
            <person name="Suda W."/>
            <person name="Sakamoto M."/>
            <person name="Iino T."/>
            <person name="Kitahara M."/>
            <person name="Oshida Y."/>
            <person name="Iida T."/>
            <person name="Kudo T."/>
            <person name="Itoh T."/>
            <person name="Ahmed I."/>
            <person name="Ohkuma M."/>
        </authorList>
    </citation>
    <scope>NUCLEOTIDE SEQUENCE [LARGE SCALE GENOMIC DNA]</scope>
    <source>
        <strain evidence="1 2">JCM 21738</strain>
    </source>
</reference>
<dbReference type="AlphaFoldDB" id="W4RLS5"/>
<dbReference type="RefSeq" id="WP_243462933.1">
    <property type="nucleotide sequence ID" value="NZ_BAUW01000016.1"/>
</dbReference>
<keyword evidence="2" id="KW-1185">Reference proteome</keyword>
<dbReference type="Proteomes" id="UP000018949">
    <property type="component" value="Unassembled WGS sequence"/>
</dbReference>
<comment type="caution">
    <text evidence="1">The sequence shown here is derived from an EMBL/GenBank/DDBJ whole genome shotgun (WGS) entry which is preliminary data.</text>
</comment>
<sequence>MIAKTQSRAGNKEFGFQYPAQFDSFKANVEEFLNNGGKYIAVGGGASLATKTLGLTDDDIVVAGYSSNGIAKVDYSGEGVTGGYGEDDLGFVYRPVWYENTDNDEVSATFDDNSDFFVAGHWKNNSEAQGKAVIVKEQDKDVTMIGLEAGFRDHTDYLFRLLSNSIFEK</sequence>
<protein>
    <submittedName>
        <fullName evidence="1">Alkaline phosphatase isozyme conversion protein</fullName>
    </submittedName>
</protein>
<dbReference type="eggNOG" id="COG2866">
    <property type="taxonomic scope" value="Bacteria"/>
</dbReference>
<name>W4RLS5_9BACI</name>
<evidence type="ECO:0000313" key="2">
    <source>
        <dbReference type="Proteomes" id="UP000018949"/>
    </source>
</evidence>
<accession>W4RLS5</accession>
<proteinExistence type="predicted"/>
<evidence type="ECO:0000313" key="1">
    <source>
        <dbReference type="EMBL" id="GAE45072.1"/>
    </source>
</evidence>
<organism evidence="1 2">
    <name type="scientific">Mesobacillus boroniphilus JCM 21738</name>
    <dbReference type="NCBI Taxonomy" id="1294265"/>
    <lineage>
        <taxon>Bacteria</taxon>
        <taxon>Bacillati</taxon>
        <taxon>Bacillota</taxon>
        <taxon>Bacilli</taxon>
        <taxon>Bacillales</taxon>
        <taxon>Bacillaceae</taxon>
        <taxon>Mesobacillus</taxon>
    </lineage>
</organism>
<dbReference type="EMBL" id="BAUW01000016">
    <property type="protein sequence ID" value="GAE45072.1"/>
    <property type="molecule type" value="Genomic_DNA"/>
</dbReference>